<keyword evidence="6" id="KW-0472">Membrane</keyword>
<evidence type="ECO:0000256" key="3">
    <source>
        <dbReference type="ARBA" id="ARBA00022737"/>
    </source>
</evidence>
<dbReference type="GO" id="GO:0007156">
    <property type="term" value="P:homophilic cell adhesion via plasma membrane adhesion molecules"/>
    <property type="evidence" value="ECO:0007669"/>
    <property type="project" value="InterPro"/>
</dbReference>
<evidence type="ECO:0000256" key="5">
    <source>
        <dbReference type="ARBA" id="ARBA00022989"/>
    </source>
</evidence>
<comment type="subcellular location">
    <subcellularLocation>
        <location evidence="1">Membrane</location>
    </subcellularLocation>
</comment>
<evidence type="ECO:0000256" key="6">
    <source>
        <dbReference type="ARBA" id="ARBA00023136"/>
    </source>
</evidence>
<evidence type="ECO:0000259" key="8">
    <source>
        <dbReference type="PROSITE" id="PS50268"/>
    </source>
</evidence>
<feature type="domain" description="Cadherin" evidence="8">
    <location>
        <begin position="1"/>
        <end position="75"/>
    </location>
</feature>
<dbReference type="InterPro" id="IPR015919">
    <property type="entry name" value="Cadherin-like_sf"/>
</dbReference>
<evidence type="ECO:0000256" key="7">
    <source>
        <dbReference type="PROSITE-ProRule" id="PRU00043"/>
    </source>
</evidence>
<evidence type="ECO:0000313" key="10">
    <source>
        <dbReference type="Proteomes" id="UP001054945"/>
    </source>
</evidence>
<keyword evidence="5" id="KW-1133">Transmembrane helix</keyword>
<organism evidence="9 10">
    <name type="scientific">Caerostris extrusa</name>
    <name type="common">Bark spider</name>
    <name type="synonym">Caerostris bankana</name>
    <dbReference type="NCBI Taxonomy" id="172846"/>
    <lineage>
        <taxon>Eukaryota</taxon>
        <taxon>Metazoa</taxon>
        <taxon>Ecdysozoa</taxon>
        <taxon>Arthropoda</taxon>
        <taxon>Chelicerata</taxon>
        <taxon>Arachnida</taxon>
        <taxon>Araneae</taxon>
        <taxon>Araneomorphae</taxon>
        <taxon>Entelegynae</taxon>
        <taxon>Araneoidea</taxon>
        <taxon>Araneidae</taxon>
        <taxon>Caerostris</taxon>
    </lineage>
</organism>
<feature type="domain" description="Cadherin" evidence="8">
    <location>
        <begin position="78"/>
        <end position="137"/>
    </location>
</feature>
<keyword evidence="3" id="KW-0677">Repeat</keyword>
<dbReference type="GO" id="GO:0005509">
    <property type="term" value="F:calcium ion binding"/>
    <property type="evidence" value="ECO:0007669"/>
    <property type="project" value="UniProtKB-UniRule"/>
</dbReference>
<evidence type="ECO:0000256" key="2">
    <source>
        <dbReference type="ARBA" id="ARBA00022692"/>
    </source>
</evidence>
<keyword evidence="2" id="KW-0812">Transmembrane</keyword>
<dbReference type="PROSITE" id="PS50268">
    <property type="entry name" value="CADHERIN_2"/>
    <property type="match status" value="2"/>
</dbReference>
<evidence type="ECO:0000313" key="9">
    <source>
        <dbReference type="EMBL" id="GIY85687.1"/>
    </source>
</evidence>
<proteinExistence type="predicted"/>
<name>A0AAV4WS65_CAEEX</name>
<sequence length="300" mass="33751">MEADTGRLTVTASLDREKRDRYSLKVRAENVGRHRFGREISRSGPIRSTESYHLAFDEALVVIEVGDENDNAPIFEVQGRPIVAAVPLEASFGYQVLRITAKDADVAYNSAIRYEIIRKPEDASAKFHIDPATDREGSENGHSAVANVFVYVLPETKLVLFVAGRTPLAIEQHVDKILSYLSNLTGYDVKMAKLEPHHDGEYEDRESTDLFLYAVHRDTNDIVDTEVLLNALEQRSELIVSNLDSFNIQRIQGCRCRRRSARWAPPRSPSSPSAASSSWGRYWASPCYAHPARRGTLNYI</sequence>
<keyword evidence="4 7" id="KW-0106">Calcium</keyword>
<gene>
    <name evidence="9" type="primary">Cad89D</name>
    <name evidence="9" type="ORF">CEXT_492341</name>
</gene>
<protein>
    <submittedName>
        <fullName evidence="9">Cadherin-89D</fullName>
    </submittedName>
</protein>
<reference evidence="9 10" key="1">
    <citation type="submission" date="2021-06" db="EMBL/GenBank/DDBJ databases">
        <title>Caerostris extrusa draft genome.</title>
        <authorList>
            <person name="Kono N."/>
            <person name="Arakawa K."/>
        </authorList>
    </citation>
    <scope>NUCLEOTIDE SEQUENCE [LARGE SCALE GENOMIC DNA]</scope>
</reference>
<dbReference type="PANTHER" id="PTHR24026:SF126">
    <property type="entry name" value="PROTOCADHERIN FAT 4"/>
    <property type="match status" value="1"/>
</dbReference>
<dbReference type="PANTHER" id="PTHR24026">
    <property type="entry name" value="FAT ATYPICAL CADHERIN-RELATED"/>
    <property type="match status" value="1"/>
</dbReference>
<dbReference type="PRINTS" id="PR00205">
    <property type="entry name" value="CADHERIN"/>
</dbReference>
<keyword evidence="10" id="KW-1185">Reference proteome</keyword>
<dbReference type="PROSITE" id="PS00232">
    <property type="entry name" value="CADHERIN_1"/>
    <property type="match status" value="1"/>
</dbReference>
<evidence type="ECO:0000256" key="1">
    <source>
        <dbReference type="ARBA" id="ARBA00004370"/>
    </source>
</evidence>
<dbReference type="GO" id="GO:0005886">
    <property type="term" value="C:plasma membrane"/>
    <property type="evidence" value="ECO:0007669"/>
    <property type="project" value="UniProtKB-SubCell"/>
</dbReference>
<accession>A0AAV4WS65</accession>
<dbReference type="CDD" id="cd11304">
    <property type="entry name" value="Cadherin_repeat"/>
    <property type="match status" value="2"/>
</dbReference>
<dbReference type="Gene3D" id="2.60.40.60">
    <property type="entry name" value="Cadherins"/>
    <property type="match status" value="2"/>
</dbReference>
<dbReference type="InterPro" id="IPR020894">
    <property type="entry name" value="Cadherin_CS"/>
</dbReference>
<dbReference type="InterPro" id="IPR002126">
    <property type="entry name" value="Cadherin-like_dom"/>
</dbReference>
<comment type="caution">
    <text evidence="9">The sequence shown here is derived from an EMBL/GenBank/DDBJ whole genome shotgun (WGS) entry which is preliminary data.</text>
</comment>
<dbReference type="AlphaFoldDB" id="A0AAV4WS65"/>
<dbReference type="Proteomes" id="UP001054945">
    <property type="component" value="Unassembled WGS sequence"/>
</dbReference>
<dbReference type="EMBL" id="BPLR01016676">
    <property type="protein sequence ID" value="GIY85687.1"/>
    <property type="molecule type" value="Genomic_DNA"/>
</dbReference>
<dbReference type="SUPFAM" id="SSF49313">
    <property type="entry name" value="Cadherin-like"/>
    <property type="match status" value="2"/>
</dbReference>
<evidence type="ECO:0000256" key="4">
    <source>
        <dbReference type="ARBA" id="ARBA00022837"/>
    </source>
</evidence>